<accession>A0ABN1F9D1</accession>
<comment type="caution">
    <text evidence="2">The sequence shown here is derived from an EMBL/GenBank/DDBJ whole genome shotgun (WGS) entry which is preliminary data.</text>
</comment>
<dbReference type="PANTHER" id="PTHR43048:SF3">
    <property type="entry name" value="METHYLMALONYL-COA EPIMERASE, MITOCHONDRIAL"/>
    <property type="match status" value="1"/>
</dbReference>
<dbReference type="Proteomes" id="UP001499951">
    <property type="component" value="Unassembled WGS sequence"/>
</dbReference>
<dbReference type="PANTHER" id="PTHR43048">
    <property type="entry name" value="METHYLMALONYL-COA EPIMERASE"/>
    <property type="match status" value="1"/>
</dbReference>
<reference evidence="2 3" key="1">
    <citation type="journal article" date="2019" name="Int. J. Syst. Evol. Microbiol.">
        <title>The Global Catalogue of Microorganisms (GCM) 10K type strain sequencing project: providing services to taxonomists for standard genome sequencing and annotation.</title>
        <authorList>
            <consortium name="The Broad Institute Genomics Platform"/>
            <consortium name="The Broad Institute Genome Sequencing Center for Infectious Disease"/>
            <person name="Wu L."/>
            <person name="Ma J."/>
        </authorList>
    </citation>
    <scope>NUCLEOTIDE SEQUENCE [LARGE SCALE GENOMIC DNA]</scope>
    <source>
        <strain evidence="2 3">JCM 15089</strain>
    </source>
</reference>
<dbReference type="RefSeq" id="WP_166937348.1">
    <property type="nucleotide sequence ID" value="NZ_BAAADD010000012.1"/>
</dbReference>
<evidence type="ECO:0000313" key="3">
    <source>
        <dbReference type="Proteomes" id="UP001499951"/>
    </source>
</evidence>
<organism evidence="2 3">
    <name type="scientific">Rhizomicrobium electricum</name>
    <dbReference type="NCBI Taxonomy" id="480070"/>
    <lineage>
        <taxon>Bacteria</taxon>
        <taxon>Pseudomonadati</taxon>
        <taxon>Pseudomonadota</taxon>
        <taxon>Alphaproteobacteria</taxon>
        <taxon>Micropepsales</taxon>
        <taxon>Micropepsaceae</taxon>
        <taxon>Rhizomicrobium</taxon>
    </lineage>
</organism>
<sequence length="182" mass="20419">MSRFFGEVRQIGYVVRDIEAAMKYWSEILGIGPWFYAPKIVDQHFEYKGRPSPIQRAVALANSGPLQMELVQQLNDAPSMYLDFLKAGHTGAQHFAYWTTDFDSDIARLTAQGLKIGMYGSVGAGGRYVYFETEFHPGTVIELSEISGAKGTLFRQIREASENWDGSNPVRPFPDLSKMPAE</sequence>
<dbReference type="Gene3D" id="3.10.180.10">
    <property type="entry name" value="2,3-Dihydroxybiphenyl 1,2-Dioxygenase, domain 1"/>
    <property type="match status" value="1"/>
</dbReference>
<name>A0ABN1F9D1_9PROT</name>
<keyword evidence="3" id="KW-1185">Reference proteome</keyword>
<dbReference type="Pfam" id="PF13669">
    <property type="entry name" value="Glyoxalase_4"/>
    <property type="match status" value="1"/>
</dbReference>
<dbReference type="InterPro" id="IPR029068">
    <property type="entry name" value="Glyas_Bleomycin-R_OHBP_Dase"/>
</dbReference>
<evidence type="ECO:0000256" key="1">
    <source>
        <dbReference type="ARBA" id="ARBA00022723"/>
    </source>
</evidence>
<dbReference type="SUPFAM" id="SSF54593">
    <property type="entry name" value="Glyoxalase/Bleomycin resistance protein/Dihydroxybiphenyl dioxygenase"/>
    <property type="match status" value="1"/>
</dbReference>
<dbReference type="InterPro" id="IPR051785">
    <property type="entry name" value="MMCE/EMCE_epimerase"/>
</dbReference>
<proteinExistence type="predicted"/>
<protein>
    <submittedName>
        <fullName evidence="2">VOC family protein</fullName>
    </submittedName>
</protein>
<dbReference type="EMBL" id="BAAADD010000012">
    <property type="protein sequence ID" value="GAA0585641.1"/>
    <property type="molecule type" value="Genomic_DNA"/>
</dbReference>
<keyword evidence="1" id="KW-0479">Metal-binding</keyword>
<evidence type="ECO:0000313" key="2">
    <source>
        <dbReference type="EMBL" id="GAA0585641.1"/>
    </source>
</evidence>
<gene>
    <name evidence="2" type="ORF">GCM10008942_38210</name>
</gene>